<organism evidence="2 3">
    <name type="scientific">Protomyces lactucae-debilis</name>
    <dbReference type="NCBI Taxonomy" id="2754530"/>
    <lineage>
        <taxon>Eukaryota</taxon>
        <taxon>Fungi</taxon>
        <taxon>Dikarya</taxon>
        <taxon>Ascomycota</taxon>
        <taxon>Taphrinomycotina</taxon>
        <taxon>Taphrinomycetes</taxon>
        <taxon>Taphrinales</taxon>
        <taxon>Protomycetaceae</taxon>
        <taxon>Protomyces</taxon>
    </lineage>
</organism>
<name>A0A1Y2FKF9_PROLT</name>
<sequence>MLCLVGPRTIALQMRRLTNLSLDASHRERLPRYQSSRIRKQREGTKRRTRREGTLCNACVIFSHLSYIHFFFVVL</sequence>
<keyword evidence="3" id="KW-1185">Reference proteome</keyword>
<protein>
    <submittedName>
        <fullName evidence="2">Uncharacterized protein</fullName>
    </submittedName>
</protein>
<dbReference type="Proteomes" id="UP000193685">
    <property type="component" value="Unassembled WGS sequence"/>
</dbReference>
<comment type="caution">
    <text evidence="2">The sequence shown here is derived from an EMBL/GenBank/DDBJ whole genome shotgun (WGS) entry which is preliminary data.</text>
</comment>
<dbReference type="EMBL" id="MCFI01000008">
    <property type="protein sequence ID" value="ORY83275.1"/>
    <property type="molecule type" value="Genomic_DNA"/>
</dbReference>
<keyword evidence="1" id="KW-0812">Transmembrane</keyword>
<dbReference type="RefSeq" id="XP_040725856.1">
    <property type="nucleotide sequence ID" value="XM_040869231.1"/>
</dbReference>
<dbReference type="AlphaFoldDB" id="A0A1Y2FKF9"/>
<gene>
    <name evidence="2" type="ORF">BCR37DRAFT_379306</name>
</gene>
<evidence type="ECO:0000313" key="2">
    <source>
        <dbReference type="EMBL" id="ORY83275.1"/>
    </source>
</evidence>
<dbReference type="GeneID" id="63785830"/>
<evidence type="ECO:0000256" key="1">
    <source>
        <dbReference type="SAM" id="Phobius"/>
    </source>
</evidence>
<evidence type="ECO:0000313" key="3">
    <source>
        <dbReference type="Proteomes" id="UP000193685"/>
    </source>
</evidence>
<reference evidence="2 3" key="1">
    <citation type="submission" date="2016-07" db="EMBL/GenBank/DDBJ databases">
        <title>Pervasive Adenine N6-methylation of Active Genes in Fungi.</title>
        <authorList>
            <consortium name="DOE Joint Genome Institute"/>
            <person name="Mondo S.J."/>
            <person name="Dannebaum R.O."/>
            <person name="Kuo R.C."/>
            <person name="Labutti K."/>
            <person name="Haridas S."/>
            <person name="Kuo A."/>
            <person name="Salamov A."/>
            <person name="Ahrendt S.R."/>
            <person name="Lipzen A."/>
            <person name="Sullivan W."/>
            <person name="Andreopoulos W.B."/>
            <person name="Clum A."/>
            <person name="Lindquist E."/>
            <person name="Daum C."/>
            <person name="Ramamoorthy G.K."/>
            <person name="Gryganskyi A."/>
            <person name="Culley D."/>
            <person name="Magnuson J.K."/>
            <person name="James T.Y."/>
            <person name="O'Malley M.A."/>
            <person name="Stajich J.E."/>
            <person name="Spatafora J.W."/>
            <person name="Visel A."/>
            <person name="Grigoriev I.V."/>
        </authorList>
    </citation>
    <scope>NUCLEOTIDE SEQUENCE [LARGE SCALE GENOMIC DNA]</scope>
    <source>
        <strain evidence="2 3">12-1054</strain>
    </source>
</reference>
<feature type="transmembrane region" description="Helical" evidence="1">
    <location>
        <begin position="55"/>
        <end position="74"/>
    </location>
</feature>
<proteinExistence type="predicted"/>
<keyword evidence="1" id="KW-1133">Transmembrane helix</keyword>
<keyword evidence="1" id="KW-0472">Membrane</keyword>
<accession>A0A1Y2FKF9</accession>